<evidence type="ECO:0000313" key="3">
    <source>
        <dbReference type="Proteomes" id="UP001215280"/>
    </source>
</evidence>
<evidence type="ECO:0000313" key="2">
    <source>
        <dbReference type="EMBL" id="KAJ7723625.1"/>
    </source>
</evidence>
<accession>A0AAD7HN68</accession>
<feature type="region of interest" description="Disordered" evidence="1">
    <location>
        <begin position="185"/>
        <end position="208"/>
    </location>
</feature>
<feature type="region of interest" description="Disordered" evidence="1">
    <location>
        <begin position="1"/>
        <end position="36"/>
    </location>
</feature>
<dbReference type="AlphaFoldDB" id="A0AAD7HN68"/>
<proteinExistence type="predicted"/>
<gene>
    <name evidence="2" type="ORF">DFH07DRAFT_783513</name>
</gene>
<feature type="compositionally biased region" description="Basic residues" evidence="1">
    <location>
        <begin position="10"/>
        <end position="29"/>
    </location>
</feature>
<dbReference type="EMBL" id="JARJLG010000245">
    <property type="protein sequence ID" value="KAJ7723625.1"/>
    <property type="molecule type" value="Genomic_DNA"/>
</dbReference>
<evidence type="ECO:0000256" key="1">
    <source>
        <dbReference type="SAM" id="MobiDB-lite"/>
    </source>
</evidence>
<reference evidence="2" key="1">
    <citation type="submission" date="2023-03" db="EMBL/GenBank/DDBJ databases">
        <title>Massive genome expansion in bonnet fungi (Mycena s.s.) driven by repeated elements and novel gene families across ecological guilds.</title>
        <authorList>
            <consortium name="Lawrence Berkeley National Laboratory"/>
            <person name="Harder C.B."/>
            <person name="Miyauchi S."/>
            <person name="Viragh M."/>
            <person name="Kuo A."/>
            <person name="Thoen E."/>
            <person name="Andreopoulos B."/>
            <person name="Lu D."/>
            <person name="Skrede I."/>
            <person name="Drula E."/>
            <person name="Henrissat B."/>
            <person name="Morin E."/>
            <person name="Kohler A."/>
            <person name="Barry K."/>
            <person name="LaButti K."/>
            <person name="Morin E."/>
            <person name="Salamov A."/>
            <person name="Lipzen A."/>
            <person name="Mereny Z."/>
            <person name="Hegedus B."/>
            <person name="Baldrian P."/>
            <person name="Stursova M."/>
            <person name="Weitz H."/>
            <person name="Taylor A."/>
            <person name="Grigoriev I.V."/>
            <person name="Nagy L.G."/>
            <person name="Martin F."/>
            <person name="Kauserud H."/>
        </authorList>
    </citation>
    <scope>NUCLEOTIDE SEQUENCE</scope>
    <source>
        <strain evidence="2">CBHHK188m</strain>
    </source>
</reference>
<dbReference type="Proteomes" id="UP001215280">
    <property type="component" value="Unassembled WGS sequence"/>
</dbReference>
<protein>
    <submittedName>
        <fullName evidence="2">Uncharacterized protein</fullName>
    </submittedName>
</protein>
<sequence length="226" mass="25210">MVSKLEMTSTKKKVAPSKKKLRPKKKKLRDQKNKSCGETSSAATILGSTKGPKSCGIIIKCPKKVAAWEKSCGILNVHFDRHRNRSVEMGWMMWSSAGWVFRNWQVCNWVHRARISRATGTSMGIEKSREINCAHGNTEVGIFFPEVSSEVSSSEPWNGRVRGWEAEVDARVQVDAANSVIGRRSRKERLGGQGYDVPGTGIPMRHDSSARRNMTTENGRFTTIGD</sequence>
<keyword evidence="3" id="KW-1185">Reference proteome</keyword>
<organism evidence="2 3">
    <name type="scientific">Mycena maculata</name>
    <dbReference type="NCBI Taxonomy" id="230809"/>
    <lineage>
        <taxon>Eukaryota</taxon>
        <taxon>Fungi</taxon>
        <taxon>Dikarya</taxon>
        <taxon>Basidiomycota</taxon>
        <taxon>Agaricomycotina</taxon>
        <taxon>Agaricomycetes</taxon>
        <taxon>Agaricomycetidae</taxon>
        <taxon>Agaricales</taxon>
        <taxon>Marasmiineae</taxon>
        <taxon>Mycenaceae</taxon>
        <taxon>Mycena</taxon>
    </lineage>
</organism>
<comment type="caution">
    <text evidence="2">The sequence shown here is derived from an EMBL/GenBank/DDBJ whole genome shotgun (WGS) entry which is preliminary data.</text>
</comment>
<name>A0AAD7HN68_9AGAR</name>